<dbReference type="STRING" id="84724.SAMN04488564_10674"/>
<dbReference type="EMBL" id="FOYL01000006">
    <property type="protein sequence ID" value="SFR22139.1"/>
    <property type="molecule type" value="Genomic_DNA"/>
</dbReference>
<sequence length="120" mass="13680">MTIHIDWSDLEKGNRLREDTVTLKVTDYDEDDITQFRLRLTGAVNWWKGIEIKNASGQVVTFTEATGPQIGVSEVEWDAIVGGKIVLWKAKVFGVHTPMYDLDIDEHIMGKKLAFRWSAD</sequence>
<reference evidence="2" key="1">
    <citation type="submission" date="2016-10" db="EMBL/GenBank/DDBJ databases">
        <authorList>
            <person name="Varghese N."/>
            <person name="Submissions S."/>
        </authorList>
    </citation>
    <scope>NUCLEOTIDE SEQUENCE [LARGE SCALE GENOMIC DNA]</scope>
    <source>
        <strain evidence="2">DSM 44232</strain>
    </source>
</reference>
<organism evidence="1 2">
    <name type="scientific">Lentzea waywayandensis</name>
    <dbReference type="NCBI Taxonomy" id="84724"/>
    <lineage>
        <taxon>Bacteria</taxon>
        <taxon>Bacillati</taxon>
        <taxon>Actinomycetota</taxon>
        <taxon>Actinomycetes</taxon>
        <taxon>Pseudonocardiales</taxon>
        <taxon>Pseudonocardiaceae</taxon>
        <taxon>Lentzea</taxon>
    </lineage>
</organism>
<dbReference type="AlphaFoldDB" id="A0A1I6EWP6"/>
<proteinExistence type="predicted"/>
<evidence type="ECO:0000313" key="2">
    <source>
        <dbReference type="Proteomes" id="UP000198583"/>
    </source>
</evidence>
<name>A0A1I6EWP6_9PSEU</name>
<dbReference type="RefSeq" id="WP_093598265.1">
    <property type="nucleotide sequence ID" value="NZ_FOYL01000006.1"/>
</dbReference>
<accession>A0A1I6EWP6</accession>
<protein>
    <submittedName>
        <fullName evidence="1">Uncharacterized protein</fullName>
    </submittedName>
</protein>
<dbReference type="Proteomes" id="UP000198583">
    <property type="component" value="Unassembled WGS sequence"/>
</dbReference>
<evidence type="ECO:0000313" key="1">
    <source>
        <dbReference type="EMBL" id="SFR22139.1"/>
    </source>
</evidence>
<keyword evidence="2" id="KW-1185">Reference proteome</keyword>
<dbReference type="OrthoDB" id="582160at2"/>
<gene>
    <name evidence="1" type="ORF">SAMN04488564_10674</name>
</gene>